<dbReference type="Pfam" id="PF04471">
    <property type="entry name" value="Mrr_cat"/>
    <property type="match status" value="1"/>
</dbReference>
<dbReference type="InterPro" id="IPR011335">
    <property type="entry name" value="Restrct_endonuc-II-like"/>
</dbReference>
<dbReference type="InterPro" id="IPR013498">
    <property type="entry name" value="Topo_IA_Znf"/>
</dbReference>
<dbReference type="PANTHER" id="PTHR30015">
    <property type="entry name" value="MRR RESTRICTION SYSTEM PROTEIN"/>
    <property type="match status" value="1"/>
</dbReference>
<comment type="caution">
    <text evidence="4">The sequence shown here is derived from an EMBL/GenBank/DDBJ whole genome shotgun (WGS) entry which is preliminary data.</text>
</comment>
<organism evidence="4 5">
    <name type="scientific">Salinimonas profundi</name>
    <dbReference type="NCBI Taxonomy" id="2729140"/>
    <lineage>
        <taxon>Bacteria</taxon>
        <taxon>Pseudomonadati</taxon>
        <taxon>Pseudomonadota</taxon>
        <taxon>Gammaproteobacteria</taxon>
        <taxon>Alteromonadales</taxon>
        <taxon>Alteromonadaceae</taxon>
        <taxon>Alteromonas/Salinimonas group</taxon>
        <taxon>Salinimonas</taxon>
    </lineage>
</organism>
<keyword evidence="1" id="KW-0472">Membrane</keyword>
<feature type="domain" description="Restriction endonuclease type IV Mrr" evidence="3">
    <location>
        <begin position="90"/>
        <end position="199"/>
    </location>
</feature>
<dbReference type="RefSeq" id="WP_191025001.1">
    <property type="nucleotide sequence ID" value="NZ_JABBXD010000005.1"/>
</dbReference>
<dbReference type="SUPFAM" id="SSF57783">
    <property type="entry name" value="Zinc beta-ribbon"/>
    <property type="match status" value="1"/>
</dbReference>
<reference evidence="4 5" key="1">
    <citation type="submission" date="2020-04" db="EMBL/GenBank/DDBJ databases">
        <title>Salinimonas sp. HHU 13199.</title>
        <authorList>
            <person name="Cui X."/>
            <person name="Zhang D."/>
        </authorList>
    </citation>
    <scope>NUCLEOTIDE SEQUENCE [LARGE SCALE GENOMIC DNA]</scope>
    <source>
        <strain evidence="4 5">HHU 13199</strain>
    </source>
</reference>
<feature type="domain" description="DNA topoisomerase type IA zn finger" evidence="2">
    <location>
        <begin position="215"/>
        <end position="251"/>
    </location>
</feature>
<dbReference type="PANTHER" id="PTHR30015:SF7">
    <property type="entry name" value="TYPE IV METHYL-DIRECTED RESTRICTION ENZYME ECOKMRR"/>
    <property type="match status" value="1"/>
</dbReference>
<dbReference type="InterPro" id="IPR011856">
    <property type="entry name" value="tRNA_endonuc-like_dom_sf"/>
</dbReference>
<feature type="transmembrane region" description="Helical" evidence="1">
    <location>
        <begin position="51"/>
        <end position="72"/>
    </location>
</feature>
<accession>A0ABR8LJ43</accession>
<name>A0ABR8LJ43_9ALTE</name>
<evidence type="ECO:0000256" key="1">
    <source>
        <dbReference type="SAM" id="Phobius"/>
    </source>
</evidence>
<dbReference type="InterPro" id="IPR007560">
    <property type="entry name" value="Restrct_endonuc_IV_Mrr"/>
</dbReference>
<dbReference type="Pfam" id="PF01396">
    <property type="entry name" value="Zn_ribbon_Top1"/>
    <property type="match status" value="1"/>
</dbReference>
<dbReference type="Gene3D" id="3.40.1350.10">
    <property type="match status" value="1"/>
</dbReference>
<protein>
    <submittedName>
        <fullName evidence="4">DUF2034 domain-containing protein</fullName>
    </submittedName>
</protein>
<feature type="transmembrane region" description="Helical" evidence="1">
    <location>
        <begin position="12"/>
        <end position="31"/>
    </location>
</feature>
<evidence type="ECO:0000313" key="4">
    <source>
        <dbReference type="EMBL" id="MBD3586233.1"/>
    </source>
</evidence>
<dbReference type="SUPFAM" id="SSF52980">
    <property type="entry name" value="Restriction endonuclease-like"/>
    <property type="match status" value="1"/>
</dbReference>
<keyword evidence="1" id="KW-0812">Transmembrane</keyword>
<proteinExistence type="predicted"/>
<dbReference type="EMBL" id="JABBXD010000005">
    <property type="protein sequence ID" value="MBD3586233.1"/>
    <property type="molecule type" value="Genomic_DNA"/>
</dbReference>
<dbReference type="Proteomes" id="UP000624419">
    <property type="component" value="Unassembled WGS sequence"/>
</dbReference>
<gene>
    <name evidence="4" type="ORF">HHX48_10825</name>
</gene>
<sequence>MPRKNPSFADLLLQAPWWVSIVTAAITYFVMGHLLPSTETDNPIINMVFKALAVPAPLFTLFILLIAPFSFFNSRRKAKQLDSQKSIETIRQLHWRNFEELVAEAFRRQGYRVAEGGFGADGGIDLELRKNKEWVLVQCKQWKAQKVGVSVVREMFGVLIASHADKVIVISSGHFTQQAIDFAAGKSIVLLSGKELLSLVYDVQTKPKIEPEKQISCPRCGSELVERQAKRGNKAGNIFLGCANFPKCRYTN</sequence>
<keyword evidence="5" id="KW-1185">Reference proteome</keyword>
<evidence type="ECO:0000259" key="2">
    <source>
        <dbReference type="Pfam" id="PF01396"/>
    </source>
</evidence>
<evidence type="ECO:0000259" key="3">
    <source>
        <dbReference type="Pfam" id="PF04471"/>
    </source>
</evidence>
<evidence type="ECO:0000313" key="5">
    <source>
        <dbReference type="Proteomes" id="UP000624419"/>
    </source>
</evidence>
<dbReference type="Gene3D" id="3.30.65.10">
    <property type="entry name" value="Bacterial Topoisomerase I, domain 1"/>
    <property type="match status" value="1"/>
</dbReference>
<dbReference type="InterPro" id="IPR052906">
    <property type="entry name" value="Type_IV_Methyl-Rstrct_Enzyme"/>
</dbReference>
<keyword evidence="1" id="KW-1133">Transmembrane helix</keyword>